<dbReference type="Gene3D" id="3.60.40.10">
    <property type="entry name" value="PPM-type phosphatase domain"/>
    <property type="match status" value="1"/>
</dbReference>
<reference evidence="1" key="1">
    <citation type="submission" date="2023-10" db="EMBL/GenBank/DDBJ databases">
        <authorList>
            <person name="Domelevo Entfellner J.-B."/>
        </authorList>
    </citation>
    <scope>NUCLEOTIDE SEQUENCE</scope>
</reference>
<accession>A0AA86W3X0</accession>
<evidence type="ECO:0000313" key="1">
    <source>
        <dbReference type="EMBL" id="CAJ1978101.1"/>
    </source>
</evidence>
<name>A0AA86W3X0_9FABA</name>
<dbReference type="InterPro" id="IPR036457">
    <property type="entry name" value="PPM-type-like_dom_sf"/>
</dbReference>
<dbReference type="EMBL" id="OY731408">
    <property type="protein sequence ID" value="CAJ1978101.1"/>
    <property type="molecule type" value="Genomic_DNA"/>
</dbReference>
<dbReference type="AlphaFoldDB" id="A0AA86W3X0"/>
<dbReference type="Gramene" id="rna-AYBTSS11_LOCUS30282">
    <property type="protein sequence ID" value="CAJ1978101.1"/>
    <property type="gene ID" value="gene-AYBTSS11_LOCUS30282"/>
</dbReference>
<proteinExistence type="predicted"/>
<evidence type="ECO:0000313" key="2">
    <source>
        <dbReference type="Proteomes" id="UP001189624"/>
    </source>
</evidence>
<sequence>MPFGQGDDANAGRECKDGLLWFCDIGRFAAGDFSMAVVQANQVLEDQSQIESGPFGTFVGVYDGHDGPDCSRYVCDNLFCNLQAILAESQSVVTSEAIQQAFRRIEEGFTALVSKL</sequence>
<gene>
    <name evidence="1" type="ORF">AYBTSS11_LOCUS30282</name>
</gene>
<keyword evidence="2" id="KW-1185">Reference proteome</keyword>
<dbReference type="Proteomes" id="UP001189624">
    <property type="component" value="Chromosome 11"/>
</dbReference>
<dbReference type="SUPFAM" id="SSF81606">
    <property type="entry name" value="PP2C-like"/>
    <property type="match status" value="1"/>
</dbReference>
<organism evidence="1 2">
    <name type="scientific">Sphenostylis stenocarpa</name>
    <dbReference type="NCBI Taxonomy" id="92480"/>
    <lineage>
        <taxon>Eukaryota</taxon>
        <taxon>Viridiplantae</taxon>
        <taxon>Streptophyta</taxon>
        <taxon>Embryophyta</taxon>
        <taxon>Tracheophyta</taxon>
        <taxon>Spermatophyta</taxon>
        <taxon>Magnoliopsida</taxon>
        <taxon>eudicotyledons</taxon>
        <taxon>Gunneridae</taxon>
        <taxon>Pentapetalae</taxon>
        <taxon>rosids</taxon>
        <taxon>fabids</taxon>
        <taxon>Fabales</taxon>
        <taxon>Fabaceae</taxon>
        <taxon>Papilionoideae</taxon>
        <taxon>50 kb inversion clade</taxon>
        <taxon>NPAAA clade</taxon>
        <taxon>indigoferoid/millettioid clade</taxon>
        <taxon>Phaseoleae</taxon>
        <taxon>Sphenostylis</taxon>
    </lineage>
</organism>
<protein>
    <submittedName>
        <fullName evidence="1">Uncharacterized protein</fullName>
    </submittedName>
</protein>